<feature type="transmembrane region" description="Helical" evidence="2">
    <location>
        <begin position="139"/>
        <end position="164"/>
    </location>
</feature>
<keyword evidence="2" id="KW-0812">Transmembrane</keyword>
<protein>
    <submittedName>
        <fullName evidence="3">Uncharacterized protein</fullName>
    </submittedName>
</protein>
<evidence type="ECO:0000256" key="2">
    <source>
        <dbReference type="SAM" id="Phobius"/>
    </source>
</evidence>
<gene>
    <name evidence="3" type="ORF">MM817_01469</name>
</gene>
<evidence type="ECO:0000256" key="1">
    <source>
        <dbReference type="SAM" id="MobiDB-lite"/>
    </source>
</evidence>
<feature type="transmembrane region" description="Helical" evidence="2">
    <location>
        <begin position="59"/>
        <end position="77"/>
    </location>
</feature>
<proteinExistence type="predicted"/>
<sequence>MVWVLFFAIAPIYPFSQAGDAWYSRCNEREMGECVSDKTSTAKTLSTLVPPPEGWRFKVILYTALVVGAIGAGIGYIEKGSAINSISMGVGLPMVMAPYFVVPRTKTLRIWQGSITGALSGIVAMLLLLLFATDRFTNHWAIFGTSILQFLIMSVGISWLSVVLSDWTEKRRLKIEAKREAETPKLEKHYPKKQRLRAPKQEDSGHTVRVHRYNKKKK</sequence>
<dbReference type="EMBL" id="JALBUF010000003">
    <property type="protein sequence ID" value="MCI0183199.1"/>
    <property type="molecule type" value="Genomic_DNA"/>
</dbReference>
<feature type="compositionally biased region" description="Basic residues" evidence="1">
    <location>
        <begin position="208"/>
        <end position="218"/>
    </location>
</feature>
<feature type="transmembrane region" description="Helical" evidence="2">
    <location>
        <begin position="114"/>
        <end position="133"/>
    </location>
</feature>
<dbReference type="Proteomes" id="UP001139263">
    <property type="component" value="Unassembled WGS sequence"/>
</dbReference>
<comment type="caution">
    <text evidence="3">The sequence shown here is derived from an EMBL/GenBank/DDBJ whole genome shotgun (WGS) entry which is preliminary data.</text>
</comment>
<dbReference type="AlphaFoldDB" id="A0A9X1V977"/>
<accession>A0A9X1V977</accession>
<evidence type="ECO:0000313" key="3">
    <source>
        <dbReference type="EMBL" id="MCI0183199.1"/>
    </source>
</evidence>
<feature type="transmembrane region" description="Helical" evidence="2">
    <location>
        <begin position="83"/>
        <end position="102"/>
    </location>
</feature>
<keyword evidence="4" id="KW-1185">Reference proteome</keyword>
<feature type="region of interest" description="Disordered" evidence="1">
    <location>
        <begin position="184"/>
        <end position="218"/>
    </location>
</feature>
<keyword evidence="2" id="KW-1133">Transmembrane helix</keyword>
<keyword evidence="2" id="KW-0472">Membrane</keyword>
<reference evidence="3" key="1">
    <citation type="submission" date="2022-03" db="EMBL/GenBank/DDBJ databases">
        <title>Draft Genome Sequence of Firmicute Strain S0AB, a Heterotrophic Iron/Sulfur-Oxidizing Extreme Acidophile.</title>
        <authorList>
            <person name="Vergara E."/>
            <person name="Pakostova E."/>
            <person name="Johnson D.B."/>
            <person name="Holmes D.S."/>
        </authorList>
    </citation>
    <scope>NUCLEOTIDE SEQUENCE</scope>
    <source>
        <strain evidence="3">S0AB</strain>
    </source>
</reference>
<evidence type="ECO:0000313" key="4">
    <source>
        <dbReference type="Proteomes" id="UP001139263"/>
    </source>
</evidence>
<name>A0A9X1V977_9BACL</name>
<organism evidence="3 4">
    <name type="scientific">Sulfoacidibacillus ferrooxidans</name>
    <dbReference type="NCBI Taxonomy" id="2005001"/>
    <lineage>
        <taxon>Bacteria</taxon>
        <taxon>Bacillati</taxon>
        <taxon>Bacillota</taxon>
        <taxon>Bacilli</taxon>
        <taxon>Bacillales</taxon>
        <taxon>Alicyclobacillaceae</taxon>
        <taxon>Sulfoacidibacillus</taxon>
    </lineage>
</organism>